<gene>
    <name evidence="2" type="ORF">DXX92_08305</name>
</gene>
<feature type="domain" description="VOC" evidence="1">
    <location>
        <begin position="1"/>
        <end position="103"/>
    </location>
</feature>
<dbReference type="PROSITE" id="PS51819">
    <property type="entry name" value="VOC"/>
    <property type="match status" value="1"/>
</dbReference>
<dbReference type="InterPro" id="IPR004360">
    <property type="entry name" value="Glyas_Fos-R_dOase_dom"/>
</dbReference>
<proteinExistence type="predicted"/>
<sequence>MVDDIDKAKHWYAKAFGTAPYFDEPYYVGFNIGGFELGLMPTGEKQKGSNVIAYWGVNNVEVTYQKLLDLGAKQLNPITDVGGGIKLGVVQDPFGNPLGVIYNPMFQLQR</sequence>
<reference evidence="2 3" key="1">
    <citation type="submission" date="2018-08" db="EMBL/GenBank/DDBJ databases">
        <title>Thalassotalea euphylliae genome.</title>
        <authorList>
            <person name="Summers S."/>
            <person name="Rice S.A."/>
            <person name="Freckelton M.L."/>
            <person name="Nedved B.T."/>
            <person name="Hadfield M.G."/>
        </authorList>
    </citation>
    <scope>NUCLEOTIDE SEQUENCE [LARGE SCALE GENOMIC DNA]</scope>
    <source>
        <strain evidence="2 3">H2</strain>
    </source>
</reference>
<comment type="caution">
    <text evidence="2">The sequence shown here is derived from an EMBL/GenBank/DDBJ whole genome shotgun (WGS) entry which is preliminary data.</text>
</comment>
<dbReference type="AlphaFoldDB" id="A0A3E0UGR0"/>
<organism evidence="2 3">
    <name type="scientific">Thalassotalea euphylliae</name>
    <dbReference type="NCBI Taxonomy" id="1655234"/>
    <lineage>
        <taxon>Bacteria</taxon>
        <taxon>Pseudomonadati</taxon>
        <taxon>Pseudomonadota</taxon>
        <taxon>Gammaproteobacteria</taxon>
        <taxon>Alteromonadales</taxon>
        <taxon>Colwelliaceae</taxon>
        <taxon>Thalassotalea</taxon>
    </lineage>
</organism>
<name>A0A3E0UGR0_9GAMM</name>
<dbReference type="InterPro" id="IPR037523">
    <property type="entry name" value="VOC_core"/>
</dbReference>
<dbReference type="InterPro" id="IPR052164">
    <property type="entry name" value="Anthracycline_SecMetBiosynth"/>
</dbReference>
<protein>
    <submittedName>
        <fullName evidence="2">VOC family protein</fullName>
    </submittedName>
</protein>
<evidence type="ECO:0000313" key="3">
    <source>
        <dbReference type="Proteomes" id="UP000256999"/>
    </source>
</evidence>
<evidence type="ECO:0000313" key="2">
    <source>
        <dbReference type="EMBL" id="REL35355.1"/>
    </source>
</evidence>
<dbReference type="EMBL" id="QUOV01000001">
    <property type="protein sequence ID" value="REL35355.1"/>
    <property type="molecule type" value="Genomic_DNA"/>
</dbReference>
<accession>A0A3E0UGR0</accession>
<dbReference type="Proteomes" id="UP000256999">
    <property type="component" value="Unassembled WGS sequence"/>
</dbReference>
<dbReference type="Gene3D" id="3.10.180.10">
    <property type="entry name" value="2,3-Dihydroxybiphenyl 1,2-Dioxygenase, domain 1"/>
    <property type="match status" value="1"/>
</dbReference>
<evidence type="ECO:0000259" key="1">
    <source>
        <dbReference type="PROSITE" id="PS51819"/>
    </source>
</evidence>
<dbReference type="SUPFAM" id="SSF54593">
    <property type="entry name" value="Glyoxalase/Bleomycin resistance protein/Dihydroxybiphenyl dioxygenase"/>
    <property type="match status" value="1"/>
</dbReference>
<dbReference type="OrthoDB" id="9780894at2"/>
<dbReference type="Pfam" id="PF00903">
    <property type="entry name" value="Glyoxalase"/>
    <property type="match status" value="1"/>
</dbReference>
<dbReference type="InterPro" id="IPR029068">
    <property type="entry name" value="Glyas_Bleomycin-R_OHBP_Dase"/>
</dbReference>
<dbReference type="PANTHER" id="PTHR33993">
    <property type="entry name" value="GLYOXALASE-RELATED"/>
    <property type="match status" value="1"/>
</dbReference>